<evidence type="ECO:0000313" key="2">
    <source>
        <dbReference type="Proteomes" id="UP000054600"/>
    </source>
</evidence>
<dbReference type="SUPFAM" id="SSF48371">
    <property type="entry name" value="ARM repeat"/>
    <property type="match status" value="1"/>
</dbReference>
<accession>A0A0W0YW03</accession>
<proteinExistence type="predicted"/>
<dbReference type="InterPro" id="IPR011989">
    <property type="entry name" value="ARM-like"/>
</dbReference>
<sequence>MTSFFSLPQDVLTQIYLKLPPETLLRMVTTGSVTAKNETVIRSLFMKRDNEAKRYQEKVIQSWDQAHGAYPFPFAGRHNEFCRALARLGVRHQIMGLYLMNKPGHGLQADHSQAQSPRNENNLPLHHAATATVQTKPISTEAELTAHISWISFNLINRNSKARRALIKLAKEIDDRYLPLLLALIQKKLESQPQNEYIKQYNAVTKALALIAPRLESSHLTLLLTWIQQELESLYESDDEDDDTMDEEIVVHRGSWYEDFHYIHDSLDIITPWFQEEHLTNFLGWIQKKMTYEDIDIDVQKALTTLAIRLPNAHLATFFTWIQINIAHWNAAVQINAHEALAAVASRLDAQSIPLSLIDSIKDHLNNENDSLRLSAQRTLTALAPKLNEQHIATLLTWVQDNLNLGDNEVRNALQILAAIGSHLDGKLITATFFGQVQASLRHSNFNVRTSAQQALTALAPRLNGEFITAELTDTIRSNLELDHSSVTISALEALEALAPRLKAVHLSPTLLSLIQDNLLNPEYLFKNGSKDTLMALMPILNDQQIDGFLDWIQNILELDDDRMKADALQALTIIVSGLNTRGVSSRLITLIQSNLLKENHLAFHAQEVLVPLTPRLDDPDFVQFFDWMENNLGQELKPEPYLGNLLIYCPVDDTHAIPIAKKLVDIINGEDKYESEMALNLLGQWSMSWIQYVDSTNKDALQDLIASLQPDVHNKSKQYAPDKTWNMLARLSDHNINPNPYLLSLLREQLQQFVDTLAVTLTAPAP</sequence>
<organism evidence="1 2">
    <name type="scientific">Legionella shakespearei DSM 23087</name>
    <dbReference type="NCBI Taxonomy" id="1122169"/>
    <lineage>
        <taxon>Bacteria</taxon>
        <taxon>Pseudomonadati</taxon>
        <taxon>Pseudomonadota</taxon>
        <taxon>Gammaproteobacteria</taxon>
        <taxon>Legionellales</taxon>
        <taxon>Legionellaceae</taxon>
        <taxon>Legionella</taxon>
    </lineage>
</organism>
<comment type="caution">
    <text evidence="1">The sequence shown here is derived from an EMBL/GenBank/DDBJ whole genome shotgun (WGS) entry which is preliminary data.</text>
</comment>
<dbReference type="InterPro" id="IPR016024">
    <property type="entry name" value="ARM-type_fold"/>
</dbReference>
<reference evidence="1 2" key="1">
    <citation type="submission" date="2015-11" db="EMBL/GenBank/DDBJ databases">
        <title>Genomic analysis of 38 Legionella species identifies large and diverse effector repertoires.</title>
        <authorList>
            <person name="Burstein D."/>
            <person name="Amaro F."/>
            <person name="Zusman T."/>
            <person name="Lifshitz Z."/>
            <person name="Cohen O."/>
            <person name="Gilbert J.A."/>
            <person name="Pupko T."/>
            <person name="Shuman H.A."/>
            <person name="Segal G."/>
        </authorList>
    </citation>
    <scope>NUCLEOTIDE SEQUENCE [LARGE SCALE GENOMIC DNA]</scope>
    <source>
        <strain evidence="1 2">ATCC 49655</strain>
    </source>
</reference>
<dbReference type="Proteomes" id="UP000054600">
    <property type="component" value="Unassembled WGS sequence"/>
</dbReference>
<dbReference type="STRING" id="1122169.Lsha_1547"/>
<dbReference type="RefSeq" id="WP_018578127.1">
    <property type="nucleotide sequence ID" value="NZ_KB892426.1"/>
</dbReference>
<dbReference type="PROSITE" id="PS50077">
    <property type="entry name" value="HEAT_REPEAT"/>
    <property type="match status" value="1"/>
</dbReference>
<gene>
    <name evidence="1" type="ORF">Lsha_1547</name>
</gene>
<protein>
    <recommendedName>
        <fullName evidence="3">F-box domain-containing protein</fullName>
    </recommendedName>
</protein>
<dbReference type="AlphaFoldDB" id="A0A0W0YW03"/>
<evidence type="ECO:0008006" key="3">
    <source>
        <dbReference type="Google" id="ProtNLM"/>
    </source>
</evidence>
<evidence type="ECO:0000313" key="1">
    <source>
        <dbReference type="EMBL" id="KTD60830.1"/>
    </source>
</evidence>
<dbReference type="Gene3D" id="1.25.10.10">
    <property type="entry name" value="Leucine-rich Repeat Variant"/>
    <property type="match status" value="1"/>
</dbReference>
<dbReference type="PATRIC" id="fig|1122169.6.peg.1780"/>
<name>A0A0W0YW03_9GAMM</name>
<dbReference type="EMBL" id="LNYW01000043">
    <property type="protein sequence ID" value="KTD60830.1"/>
    <property type="molecule type" value="Genomic_DNA"/>
</dbReference>
<keyword evidence="2" id="KW-1185">Reference proteome</keyword>
<dbReference type="InterPro" id="IPR021133">
    <property type="entry name" value="HEAT_type_2"/>
</dbReference>